<organism evidence="3 4">
    <name type="scientific">Microlunatus aurantiacus</name>
    <dbReference type="NCBI Taxonomy" id="446786"/>
    <lineage>
        <taxon>Bacteria</taxon>
        <taxon>Bacillati</taxon>
        <taxon>Actinomycetota</taxon>
        <taxon>Actinomycetes</taxon>
        <taxon>Propionibacteriales</taxon>
        <taxon>Propionibacteriaceae</taxon>
        <taxon>Microlunatus</taxon>
    </lineage>
</organism>
<keyword evidence="1" id="KW-0812">Transmembrane</keyword>
<dbReference type="Pfam" id="PF01433">
    <property type="entry name" value="Peptidase_M1"/>
    <property type="match status" value="1"/>
</dbReference>
<dbReference type="PANTHER" id="PTHR11533:SF297">
    <property type="entry name" value="AMINOPEPTIDASE N"/>
    <property type="match status" value="1"/>
</dbReference>
<dbReference type="RefSeq" id="WP_344811006.1">
    <property type="nucleotide sequence ID" value="NZ_BAAAYX010000002.1"/>
</dbReference>
<name>A0ABP7CUK2_9ACTN</name>
<dbReference type="PANTHER" id="PTHR11533">
    <property type="entry name" value="PROTEASE M1 ZINC METALLOPROTEASE"/>
    <property type="match status" value="1"/>
</dbReference>
<dbReference type="CDD" id="cd09603">
    <property type="entry name" value="M1_APN_like"/>
    <property type="match status" value="1"/>
</dbReference>
<keyword evidence="1" id="KW-1133">Transmembrane helix</keyword>
<sequence>MSFQPPAHWSPPAAYRPPRVVYPIAAALAVLLVAALALPVGIAVLRYRGDWPPAAARGGGAATTAKGGANGVGDPYFPDFGSSGYDATSYTVSVDFDPAREQLAGRTVVAARATTALSFFYLDLALPTSRVWVDDVEAAFDLEGFQDLRVTPAGPIAAGQDFTVTVEYVGRPGKLRREGLEDPPWRAGEDEWTVAGEPESSAWWYPANDHPSDPAVLDVSVRVPKAYQAISVGRLASRDTAQDADFDTWRWVTSESLPTYASFLAIGHYELREGEADGRPYVYAASTRFPAADRATLFTAMERTPALIKEIEAFAGPYPYSEMGGFVPATSLWFAGLETATRPVYDASSLMDDRFGDELLVHELAHMWFGDHVTLLQWNDIFTNEAFASWAYWEVVERRGGTKADAELYATYERTRSEPEFWRVTMVDPGPARLFDTVYVRGPMALQAIRNVMGDQAYAELVRSWAQGSASSAPGGGRARSLEDFMAAAQARTSVDLTPVFREWLFDPDAPEKTAANGFDR</sequence>
<evidence type="ECO:0000259" key="2">
    <source>
        <dbReference type="Pfam" id="PF01433"/>
    </source>
</evidence>
<dbReference type="Gene3D" id="1.10.390.10">
    <property type="entry name" value="Neutral Protease Domain 2"/>
    <property type="match status" value="1"/>
</dbReference>
<comment type="caution">
    <text evidence="3">The sequence shown here is derived from an EMBL/GenBank/DDBJ whole genome shotgun (WGS) entry which is preliminary data.</text>
</comment>
<keyword evidence="4" id="KW-1185">Reference proteome</keyword>
<feature type="transmembrane region" description="Helical" evidence="1">
    <location>
        <begin position="20"/>
        <end position="45"/>
    </location>
</feature>
<keyword evidence="1" id="KW-0472">Membrane</keyword>
<dbReference type="InterPro" id="IPR050344">
    <property type="entry name" value="Peptidase_M1_aminopeptidases"/>
</dbReference>
<accession>A0ABP7CUK2</accession>
<reference evidence="4" key="1">
    <citation type="journal article" date="2019" name="Int. J. Syst. Evol. Microbiol.">
        <title>The Global Catalogue of Microorganisms (GCM) 10K type strain sequencing project: providing services to taxonomists for standard genome sequencing and annotation.</title>
        <authorList>
            <consortium name="The Broad Institute Genomics Platform"/>
            <consortium name="The Broad Institute Genome Sequencing Center for Infectious Disease"/>
            <person name="Wu L."/>
            <person name="Ma J."/>
        </authorList>
    </citation>
    <scope>NUCLEOTIDE SEQUENCE [LARGE SCALE GENOMIC DNA]</scope>
    <source>
        <strain evidence="4">JCM 16548</strain>
    </source>
</reference>
<dbReference type="Gene3D" id="2.60.40.1730">
    <property type="entry name" value="tricorn interacting facor f3 domain"/>
    <property type="match status" value="1"/>
</dbReference>
<evidence type="ECO:0000313" key="3">
    <source>
        <dbReference type="EMBL" id="GAA3694837.1"/>
    </source>
</evidence>
<dbReference type="InterPro" id="IPR014782">
    <property type="entry name" value="Peptidase_M1_dom"/>
</dbReference>
<dbReference type="SUPFAM" id="SSF55486">
    <property type="entry name" value="Metalloproteases ('zincins'), catalytic domain"/>
    <property type="match status" value="1"/>
</dbReference>
<gene>
    <name evidence="3" type="ORF">GCM10022204_08270</name>
</gene>
<proteinExistence type="predicted"/>
<feature type="domain" description="Peptidase M1 membrane alanine aminopeptidase" evidence="2">
    <location>
        <begin position="313"/>
        <end position="468"/>
    </location>
</feature>
<dbReference type="Proteomes" id="UP001500051">
    <property type="component" value="Unassembled WGS sequence"/>
</dbReference>
<protein>
    <submittedName>
        <fullName evidence="3">M1 family metallopeptidase</fullName>
    </submittedName>
</protein>
<dbReference type="SUPFAM" id="SSF63737">
    <property type="entry name" value="Leukotriene A4 hydrolase N-terminal domain"/>
    <property type="match status" value="1"/>
</dbReference>
<evidence type="ECO:0000256" key="1">
    <source>
        <dbReference type="SAM" id="Phobius"/>
    </source>
</evidence>
<dbReference type="InterPro" id="IPR027268">
    <property type="entry name" value="Peptidase_M4/M1_CTD_sf"/>
</dbReference>
<dbReference type="InterPro" id="IPR042097">
    <property type="entry name" value="Aminopeptidase_N-like_N_sf"/>
</dbReference>
<dbReference type="EMBL" id="BAAAYX010000002">
    <property type="protein sequence ID" value="GAA3694837.1"/>
    <property type="molecule type" value="Genomic_DNA"/>
</dbReference>
<evidence type="ECO:0000313" key="4">
    <source>
        <dbReference type="Proteomes" id="UP001500051"/>
    </source>
</evidence>